<protein>
    <recommendedName>
        <fullName evidence="3">DUF4241 domain-containing protein</fullName>
    </recommendedName>
</protein>
<evidence type="ECO:0008006" key="3">
    <source>
        <dbReference type="Google" id="ProtNLM"/>
    </source>
</evidence>
<organism evidence="1 2">
    <name type="scientific">Nonomuraea turkmeniaca</name>
    <dbReference type="NCBI Taxonomy" id="103838"/>
    <lineage>
        <taxon>Bacteria</taxon>
        <taxon>Bacillati</taxon>
        <taxon>Actinomycetota</taxon>
        <taxon>Actinomycetes</taxon>
        <taxon>Streptosporangiales</taxon>
        <taxon>Streptosporangiaceae</taxon>
        <taxon>Nonomuraea</taxon>
    </lineage>
</organism>
<evidence type="ECO:0000313" key="1">
    <source>
        <dbReference type="EMBL" id="TMR08899.1"/>
    </source>
</evidence>
<dbReference type="RefSeq" id="WP_138672909.1">
    <property type="nucleotide sequence ID" value="NZ_VCKY01000264.1"/>
</dbReference>
<evidence type="ECO:0000313" key="2">
    <source>
        <dbReference type="Proteomes" id="UP000309128"/>
    </source>
</evidence>
<dbReference type="Proteomes" id="UP000309128">
    <property type="component" value="Unassembled WGS sequence"/>
</dbReference>
<dbReference type="EMBL" id="VCKY01000264">
    <property type="protein sequence ID" value="TMR08899.1"/>
    <property type="molecule type" value="Genomic_DNA"/>
</dbReference>
<keyword evidence="2" id="KW-1185">Reference proteome</keyword>
<comment type="caution">
    <text evidence="1">The sequence shown here is derived from an EMBL/GenBank/DDBJ whole genome shotgun (WGS) entry which is preliminary data.</text>
</comment>
<gene>
    <name evidence="1" type="ORF">ETD86_45845</name>
</gene>
<sequence length="235" mass="25770">MSIETLPLKANGHLLLPVGKDEVEVFKPLDDDVAPFVTGTWFRCAVCNGWPTFRITEDAVHVQDPCPYPDGFTTTITLQVPSGRLLVTDDLRPVYDYDDTRLASLNSALGKTQAVKAMAEIGAAFGSTRNCGLGLYPTGDGTYVIATPAYSEDEVHPTFPESACLADIVTDLWAYSMVDFESWQKRGGDPSTLDWCDTVVDVPAGTYKVTYHGAERSFEPESADDVIWAHIERIP</sequence>
<dbReference type="OrthoDB" id="5145414at2"/>
<accession>A0A5S4EZ84</accession>
<name>A0A5S4EZ84_9ACTN</name>
<reference evidence="1 2" key="1">
    <citation type="submission" date="2019-05" db="EMBL/GenBank/DDBJ databases">
        <title>Draft genome sequence of Nonomuraea turkmeniaca DSM 43926.</title>
        <authorList>
            <person name="Saricaoglu S."/>
            <person name="Isik K."/>
        </authorList>
    </citation>
    <scope>NUCLEOTIDE SEQUENCE [LARGE SCALE GENOMIC DNA]</scope>
    <source>
        <strain evidence="1 2">DSM 43926</strain>
    </source>
</reference>
<dbReference type="AlphaFoldDB" id="A0A5S4EZ84"/>
<proteinExistence type="predicted"/>